<feature type="domain" description="Flavodoxin-like" evidence="1">
    <location>
        <begin position="5"/>
        <end position="160"/>
    </location>
</feature>
<dbReference type="Proteomes" id="UP000003157">
    <property type="component" value="Unassembled WGS sequence"/>
</dbReference>
<organism evidence="2 3">
    <name type="scientific">Coprobacillus cateniformis</name>
    <dbReference type="NCBI Taxonomy" id="100884"/>
    <lineage>
        <taxon>Bacteria</taxon>
        <taxon>Bacillati</taxon>
        <taxon>Bacillota</taxon>
        <taxon>Erysipelotrichia</taxon>
        <taxon>Erysipelotrichales</taxon>
        <taxon>Coprobacillaceae</taxon>
        <taxon>Coprobacillus</taxon>
    </lineage>
</organism>
<dbReference type="AlphaFoldDB" id="E7GD81"/>
<reference evidence="2 3" key="1">
    <citation type="submission" date="2010-12" db="EMBL/GenBank/DDBJ databases">
        <title>The Genome Sequence of Coprobacillus sp. strain 29_1.</title>
        <authorList>
            <consortium name="The Broad Institute Genome Sequencing Platform"/>
            <person name="Earl A."/>
            <person name="Ward D."/>
            <person name="Feldgarden M."/>
            <person name="Gevers D."/>
            <person name="Daigneault M."/>
            <person name="Sibley C.D."/>
            <person name="White A."/>
            <person name="Strauss J."/>
            <person name="Allen-Vercoe E."/>
            <person name="Young S.K."/>
            <person name="Zeng Q."/>
            <person name="Gargeya S."/>
            <person name="Fitzgerald M."/>
            <person name="Haas B."/>
            <person name="Abouelleil A."/>
            <person name="Alvarado L."/>
            <person name="Arachchi H.M."/>
            <person name="Berlin A."/>
            <person name="Brown A."/>
            <person name="Chapman S.B."/>
            <person name="Chen Z."/>
            <person name="Dunbar C."/>
            <person name="Freedman E."/>
            <person name="Gearin G."/>
            <person name="Gellesch M."/>
            <person name="Goldberg J."/>
            <person name="Griggs A."/>
            <person name="Gujja S."/>
            <person name="Heilman E."/>
            <person name="Heiman D."/>
            <person name="Howarth C."/>
            <person name="Larson L."/>
            <person name="Lui A."/>
            <person name="MacDonald P.J.P."/>
            <person name="Mehta T."/>
            <person name="Montmayeur A."/>
            <person name="Murphy C."/>
            <person name="Neiman D."/>
            <person name="Pearson M."/>
            <person name="Priest M."/>
            <person name="Roberts A."/>
            <person name="Saif S."/>
            <person name="Shea T."/>
            <person name="Shenoy N."/>
            <person name="Sisk P."/>
            <person name="Stolte C."/>
            <person name="Sykes S."/>
            <person name="White J."/>
            <person name="Yandava C."/>
            <person name="Nusbaum C."/>
            <person name="Birren B."/>
        </authorList>
    </citation>
    <scope>NUCLEOTIDE SEQUENCE [LARGE SCALE GENOMIC DNA]</scope>
    <source>
        <strain evidence="2 3">29_1</strain>
    </source>
</reference>
<evidence type="ECO:0000313" key="3">
    <source>
        <dbReference type="Proteomes" id="UP000003157"/>
    </source>
</evidence>
<dbReference type="Gene3D" id="3.40.50.360">
    <property type="match status" value="1"/>
</dbReference>
<dbReference type="InterPro" id="IPR008254">
    <property type="entry name" value="Flavodoxin/NO_synth"/>
</dbReference>
<keyword evidence="3" id="KW-1185">Reference proteome</keyword>
<dbReference type="EMBL" id="ADKX01000041">
    <property type="protein sequence ID" value="EFW03932.1"/>
    <property type="molecule type" value="Genomic_DNA"/>
</dbReference>
<dbReference type="InterPro" id="IPR029039">
    <property type="entry name" value="Flavoprotein-like_sf"/>
</dbReference>
<dbReference type="Pfam" id="PF12641">
    <property type="entry name" value="Flavodoxin_3"/>
    <property type="match status" value="1"/>
</dbReference>
<dbReference type="NCBIfam" id="NF045594">
    <property type="entry name" value="flavodox_BilS"/>
    <property type="match status" value="1"/>
</dbReference>
<dbReference type="STRING" id="100884.GCA_000269565_00376"/>
<dbReference type="HOGENOM" id="CLU_098259_2_0_9"/>
<protein>
    <recommendedName>
        <fullName evidence="1">Flavodoxin-like domain-containing protein</fullName>
    </recommendedName>
</protein>
<evidence type="ECO:0000259" key="1">
    <source>
        <dbReference type="Pfam" id="PF12641"/>
    </source>
</evidence>
<comment type="caution">
    <text evidence="2">The sequence shown here is derived from an EMBL/GenBank/DDBJ whole genome shotgun (WGS) entry which is preliminary data.</text>
</comment>
<evidence type="ECO:0000313" key="2">
    <source>
        <dbReference type="EMBL" id="EFW03932.1"/>
    </source>
</evidence>
<dbReference type="OrthoDB" id="307208at2"/>
<dbReference type="GeneID" id="78228292"/>
<dbReference type="GO" id="GO:0010181">
    <property type="term" value="F:FMN binding"/>
    <property type="evidence" value="ECO:0007669"/>
    <property type="project" value="InterPro"/>
</dbReference>
<dbReference type="eggNOG" id="COG0716">
    <property type="taxonomic scope" value="Bacteria"/>
</dbReference>
<proteinExistence type="predicted"/>
<dbReference type="GO" id="GO:0016651">
    <property type="term" value="F:oxidoreductase activity, acting on NAD(P)H"/>
    <property type="evidence" value="ECO:0007669"/>
    <property type="project" value="UniProtKB-ARBA"/>
</dbReference>
<dbReference type="SUPFAM" id="SSF52218">
    <property type="entry name" value="Flavoproteins"/>
    <property type="match status" value="1"/>
</dbReference>
<accession>E7GD81</accession>
<name>E7GD81_9FIRM</name>
<dbReference type="InterPro" id="IPR054633">
    <property type="entry name" value="BilS"/>
</dbReference>
<dbReference type="RefSeq" id="WP_008789811.1">
    <property type="nucleotide sequence ID" value="NZ_AKCB01000001.1"/>
</dbReference>
<gene>
    <name evidence="2" type="ORF">HMPREF9488_02724</name>
</gene>
<sequence length="165" mass="18696">MKSAIVYKSVGGNTKLLADIIAQQLHIKAQSLITSVDVEDVELVYVGFWTDKGECDEDVKRFLKGLHHQKIFLFGTAGFGGDKSYFQGILTRVQTYIDDTNEIVGTYMCQGKMPDSVKQRYLKMSLEKPHDEHIQQMIANFEEAVTHPDLQDLENLRSAILETVK</sequence>